<dbReference type="STRING" id="857293.CAAU_1179"/>
<feature type="binding site" evidence="4 5">
    <location>
        <position position="143"/>
    </location>
    <ligand>
        <name>Zn(2+)</name>
        <dbReference type="ChEBI" id="CHEBI:29105"/>
    </ligand>
</feature>
<feature type="binding site" evidence="4">
    <location>
        <position position="104"/>
    </location>
    <ligand>
        <name>nicotinamide</name>
        <dbReference type="ChEBI" id="CHEBI:17154"/>
    </ligand>
</feature>
<dbReference type="eggNOG" id="COG0846">
    <property type="taxonomic scope" value="Bacteria"/>
</dbReference>
<feature type="binding site" evidence="4">
    <location>
        <position position="104"/>
    </location>
    <ligand>
        <name>NAD(+)</name>
        <dbReference type="ChEBI" id="CHEBI:57540"/>
    </ligand>
</feature>
<dbReference type="EMBL" id="CAKP01000066">
    <property type="protein sequence ID" value="CCJ33263.1"/>
    <property type="molecule type" value="Genomic_DNA"/>
</dbReference>
<feature type="binding site" evidence="4">
    <location>
        <position position="102"/>
    </location>
    <ligand>
        <name>NAD(+)</name>
        <dbReference type="ChEBI" id="CHEBI:57540"/>
    </ligand>
</feature>
<feature type="binding site" evidence="4 5">
    <location>
        <position position="141"/>
    </location>
    <ligand>
        <name>Zn(2+)</name>
        <dbReference type="ChEBI" id="CHEBI:29105"/>
    </ligand>
</feature>
<dbReference type="Pfam" id="PF02146">
    <property type="entry name" value="SIR2"/>
    <property type="match status" value="1"/>
</dbReference>
<evidence type="ECO:0000313" key="8">
    <source>
        <dbReference type="Proteomes" id="UP000007652"/>
    </source>
</evidence>
<keyword evidence="4 5" id="KW-0862">Zinc</keyword>
<dbReference type="OrthoDB" id="9800582at2"/>
<dbReference type="RefSeq" id="WP_008908533.1">
    <property type="nucleotide sequence ID" value="NZ_CAKP01000066.1"/>
</dbReference>
<feature type="binding site" evidence="4 5">
    <location>
        <position position="128"/>
    </location>
    <ligand>
        <name>Zn(2+)</name>
        <dbReference type="ChEBI" id="CHEBI:29105"/>
    </ligand>
</feature>
<dbReference type="InterPro" id="IPR050134">
    <property type="entry name" value="NAD-dep_sirtuin_deacylases"/>
</dbReference>
<dbReference type="InterPro" id="IPR028628">
    <property type="entry name" value="Sirtuin_class_U"/>
</dbReference>
<dbReference type="PANTHER" id="PTHR11085:SF4">
    <property type="entry name" value="NAD-DEPENDENT PROTEIN DEACYLASE"/>
    <property type="match status" value="1"/>
</dbReference>
<keyword evidence="2 4" id="KW-0808">Transferase</keyword>
<dbReference type="AlphaFoldDB" id="I7KTV3"/>
<feature type="binding site" evidence="4">
    <location>
        <position position="35"/>
    </location>
    <ligand>
        <name>NAD(+)</name>
        <dbReference type="ChEBI" id="CHEBI:57540"/>
    </ligand>
</feature>
<sequence>MKEIDKAREAIKNAQYIVFFGGAGTSTESGIPDFRGDKGLYKKTFMGYNPEEILHIDFVLKHPKIFYSFLQEKLSFDVEPNDGHRALAELEKLGKLKAIITQNIDGLHQKAGSKEVVELHGSLREYYCMGCGREDDKFFICDCGGIVRPNIILYGEVLDPDKISRAVYHIKKADVLIVAGTSLTVYPANSLLDYFNGDEVIFINTSPTPYDSMATIIIRKPFSIAMKEIMSF</sequence>
<dbReference type="Gene3D" id="3.40.50.1220">
    <property type="entry name" value="TPP-binding domain"/>
    <property type="match status" value="1"/>
</dbReference>
<protein>
    <recommendedName>
        <fullName evidence="4">NAD-dependent protein deacetylase</fullName>
        <ecNumber evidence="4">2.3.1.286</ecNumber>
    </recommendedName>
    <alternativeName>
        <fullName evidence="4">Regulatory protein SIR2 homolog</fullName>
    </alternativeName>
</protein>
<dbReference type="InterPro" id="IPR003000">
    <property type="entry name" value="Sirtuin"/>
</dbReference>
<proteinExistence type="inferred from homology"/>
<dbReference type="InterPro" id="IPR026591">
    <property type="entry name" value="Sirtuin_cat_small_dom_sf"/>
</dbReference>
<dbReference type="Proteomes" id="UP000007652">
    <property type="component" value="Unassembled WGS sequence"/>
</dbReference>
<feature type="binding site" evidence="4">
    <location>
        <position position="105"/>
    </location>
    <ligand>
        <name>NAD(+)</name>
        <dbReference type="ChEBI" id="CHEBI:57540"/>
    </ligand>
</feature>
<feature type="active site" description="Proton acceptor" evidence="4 5">
    <location>
        <position position="120"/>
    </location>
</feature>
<dbReference type="Gene3D" id="3.30.1600.10">
    <property type="entry name" value="SIR2/SIRT2 'Small Domain"/>
    <property type="match status" value="1"/>
</dbReference>
<feature type="binding site" evidence="4">
    <location>
        <position position="120"/>
    </location>
    <ligand>
        <name>NAD(+)</name>
        <dbReference type="ChEBI" id="CHEBI:57540"/>
    </ligand>
</feature>
<feature type="binding site" evidence="4 5">
    <location>
        <position position="131"/>
    </location>
    <ligand>
        <name>Zn(2+)</name>
        <dbReference type="ChEBI" id="CHEBI:29105"/>
    </ligand>
</feature>
<dbReference type="GO" id="GO:0017136">
    <property type="term" value="F:histone deacetylase activity, NAD-dependent"/>
    <property type="evidence" value="ECO:0007669"/>
    <property type="project" value="TreeGrafter"/>
</dbReference>
<feature type="binding site" evidence="4">
    <location>
        <position position="34"/>
    </location>
    <ligand>
        <name>nicotinamide</name>
        <dbReference type="ChEBI" id="CHEBI:17154"/>
    </ligand>
</feature>
<dbReference type="NCBIfam" id="NF001752">
    <property type="entry name" value="PRK00481.1-1"/>
    <property type="match status" value="1"/>
</dbReference>
<evidence type="ECO:0000256" key="2">
    <source>
        <dbReference type="ARBA" id="ARBA00022679"/>
    </source>
</evidence>
<feature type="binding site" evidence="4">
    <location>
        <position position="105"/>
    </location>
    <ligand>
        <name>nicotinamide</name>
        <dbReference type="ChEBI" id="CHEBI:17154"/>
    </ligand>
</feature>
<comment type="similarity">
    <text evidence="4">Belongs to the sirtuin family. Class U subfamily.</text>
</comment>
<comment type="caution">
    <text evidence="4">Lacks conserved residue(s) required for the propagation of feature annotation.</text>
</comment>
<feature type="domain" description="Deacetylase sirtuin-type" evidence="6">
    <location>
        <begin position="1"/>
        <end position="232"/>
    </location>
</feature>
<evidence type="ECO:0000256" key="5">
    <source>
        <dbReference type="PROSITE-ProRule" id="PRU00236"/>
    </source>
</evidence>
<keyword evidence="1 4" id="KW-0963">Cytoplasm</keyword>
<keyword evidence="8" id="KW-1185">Reference proteome</keyword>
<evidence type="ECO:0000256" key="1">
    <source>
        <dbReference type="ARBA" id="ARBA00022490"/>
    </source>
</evidence>
<reference evidence="7 8" key="1">
    <citation type="journal article" date="2011" name="J. Bacteriol.">
        <title>Draft genome sequence of Caloramator australicus strain RC3T, a thermoanaerobe from the Great Artesian Basin of Australia.</title>
        <authorList>
            <person name="Ogg C.D."/>
            <person name="Patel B.K.C."/>
        </authorList>
    </citation>
    <scope>NUCLEOTIDE SEQUENCE [LARGE SCALE GENOMIC DNA]</scope>
    <source>
        <strain evidence="7 8">RC3</strain>
    </source>
</reference>
<dbReference type="EC" id="2.3.1.286" evidence="4"/>
<evidence type="ECO:0000256" key="3">
    <source>
        <dbReference type="ARBA" id="ARBA00023027"/>
    </source>
</evidence>
<feature type="binding site" evidence="4">
    <location>
        <position position="181"/>
    </location>
    <ligand>
        <name>NAD(+)</name>
        <dbReference type="ChEBI" id="CHEBI:57540"/>
    </ligand>
</feature>
<dbReference type="InterPro" id="IPR026590">
    <property type="entry name" value="Ssirtuin_cat_dom"/>
</dbReference>
<feature type="binding site" evidence="4">
    <location>
        <position position="27"/>
    </location>
    <ligand>
        <name>NAD(+)</name>
        <dbReference type="ChEBI" id="CHEBI:57540"/>
    </ligand>
</feature>
<dbReference type="PROSITE" id="PS50305">
    <property type="entry name" value="SIRTUIN"/>
    <property type="match status" value="1"/>
</dbReference>
<feature type="binding site" evidence="4">
    <location>
        <position position="204"/>
    </location>
    <ligand>
        <name>NAD(+)</name>
        <dbReference type="ChEBI" id="CHEBI:57540"/>
    </ligand>
</feature>
<dbReference type="HAMAP" id="MF_01968">
    <property type="entry name" value="Sirtuin_ClassU"/>
    <property type="match status" value="1"/>
</dbReference>
<accession>I7KTV3</accession>
<dbReference type="GO" id="GO:0005737">
    <property type="term" value="C:cytoplasm"/>
    <property type="evidence" value="ECO:0007669"/>
    <property type="project" value="UniProtKB-SubCell"/>
</dbReference>
<keyword evidence="4 5" id="KW-0479">Metal-binding</keyword>
<dbReference type="GO" id="GO:0070403">
    <property type="term" value="F:NAD+ binding"/>
    <property type="evidence" value="ECO:0007669"/>
    <property type="project" value="UniProtKB-UniRule"/>
</dbReference>
<organism evidence="7 8">
    <name type="scientific">Caloramator australicus RC3</name>
    <dbReference type="NCBI Taxonomy" id="857293"/>
    <lineage>
        <taxon>Bacteria</taxon>
        <taxon>Bacillati</taxon>
        <taxon>Bacillota</taxon>
        <taxon>Clostridia</taxon>
        <taxon>Eubacteriales</taxon>
        <taxon>Clostridiaceae</taxon>
        <taxon>Caloramator</taxon>
    </lineage>
</organism>
<evidence type="ECO:0000259" key="6">
    <source>
        <dbReference type="PROSITE" id="PS50305"/>
    </source>
</evidence>
<evidence type="ECO:0000313" key="7">
    <source>
        <dbReference type="EMBL" id="CCJ33263.1"/>
    </source>
</evidence>
<gene>
    <name evidence="4" type="primary">cobB</name>
    <name evidence="7" type="ORF">CAAU_1179</name>
</gene>
<dbReference type="SUPFAM" id="SSF52467">
    <property type="entry name" value="DHS-like NAD/FAD-binding domain"/>
    <property type="match status" value="1"/>
</dbReference>
<keyword evidence="3 4" id="KW-0520">NAD</keyword>
<comment type="caution">
    <text evidence="7">The sequence shown here is derived from an EMBL/GenBank/DDBJ whole genome shotgun (WGS) entry which is preliminary data.</text>
</comment>
<comment type="subcellular location">
    <subcellularLocation>
        <location evidence="4">Cytoplasm</location>
    </subcellularLocation>
</comment>
<dbReference type="InterPro" id="IPR029035">
    <property type="entry name" value="DHS-like_NAD/FAD-binding_dom"/>
</dbReference>
<feature type="binding site" evidence="4">
    <location>
        <position position="182"/>
    </location>
    <ligand>
        <name>NAD(+)</name>
        <dbReference type="ChEBI" id="CHEBI:57540"/>
    </ligand>
</feature>
<feature type="binding site" evidence="4">
    <location>
        <position position="34"/>
    </location>
    <ligand>
        <name>NAD(+)</name>
        <dbReference type="ChEBI" id="CHEBI:57540"/>
    </ligand>
</feature>
<dbReference type="GO" id="GO:0008270">
    <property type="term" value="F:zinc ion binding"/>
    <property type="evidence" value="ECO:0007669"/>
    <property type="project" value="UniProtKB-UniRule"/>
</dbReference>
<comment type="catalytic activity">
    <reaction evidence="4">
        <text>N(6)-acetyl-L-lysyl-[protein] + NAD(+) + H2O = 2''-O-acetyl-ADP-D-ribose + nicotinamide + L-lysyl-[protein]</text>
        <dbReference type="Rhea" id="RHEA:43636"/>
        <dbReference type="Rhea" id="RHEA-COMP:9752"/>
        <dbReference type="Rhea" id="RHEA-COMP:10731"/>
        <dbReference type="ChEBI" id="CHEBI:15377"/>
        <dbReference type="ChEBI" id="CHEBI:17154"/>
        <dbReference type="ChEBI" id="CHEBI:29969"/>
        <dbReference type="ChEBI" id="CHEBI:57540"/>
        <dbReference type="ChEBI" id="CHEBI:61930"/>
        <dbReference type="ChEBI" id="CHEBI:83767"/>
        <dbReference type="EC" id="2.3.1.286"/>
    </reaction>
</comment>
<comment type="cofactor">
    <cofactor evidence="4">
        <name>Zn(2+)</name>
        <dbReference type="ChEBI" id="CHEBI:29105"/>
    </cofactor>
    <text evidence="4">Binds 1 zinc ion per subunit.</text>
</comment>
<evidence type="ECO:0000256" key="4">
    <source>
        <dbReference type="HAMAP-Rule" id="MF_01968"/>
    </source>
</evidence>
<feature type="binding site" evidence="4">
    <location>
        <position position="23"/>
    </location>
    <ligand>
        <name>NAD(+)</name>
        <dbReference type="ChEBI" id="CHEBI:57540"/>
    </ligand>
</feature>
<name>I7KTV3_9CLOT</name>
<comment type="function">
    <text evidence="4">NAD-dependent protein deacetylase which modulates the activities of several enzymes which are inactive in their acetylated form.</text>
</comment>
<dbReference type="PANTHER" id="PTHR11085">
    <property type="entry name" value="NAD-DEPENDENT PROTEIN DEACYLASE SIRTUIN-5, MITOCHONDRIAL-RELATED"/>
    <property type="match status" value="1"/>
</dbReference>